<dbReference type="Pfam" id="PF19290">
    <property type="entry name" value="PmbA_TldD_2nd"/>
    <property type="match status" value="1"/>
</dbReference>
<evidence type="ECO:0000313" key="6">
    <source>
        <dbReference type="Proteomes" id="UP001524944"/>
    </source>
</evidence>
<dbReference type="InterPro" id="IPR035068">
    <property type="entry name" value="TldD/PmbA_N"/>
</dbReference>
<dbReference type="Pfam" id="PF19289">
    <property type="entry name" value="PmbA_TldD_3rd"/>
    <property type="match status" value="1"/>
</dbReference>
<dbReference type="RefSeq" id="WP_257913373.1">
    <property type="nucleotide sequence ID" value="NZ_JANPWE010000004.1"/>
</dbReference>
<evidence type="ECO:0000313" key="5">
    <source>
        <dbReference type="EMBL" id="MCR6545969.1"/>
    </source>
</evidence>
<feature type="domain" description="Metalloprotease TldD/E N-terminal" evidence="2">
    <location>
        <begin position="25"/>
        <end position="89"/>
    </location>
</feature>
<dbReference type="EMBL" id="JANPWE010000004">
    <property type="protein sequence ID" value="MCR6545969.1"/>
    <property type="molecule type" value="Genomic_DNA"/>
</dbReference>
<dbReference type="InterPro" id="IPR045569">
    <property type="entry name" value="Metalloprtase-TldD/E_C"/>
</dbReference>
<gene>
    <name evidence="5" type="ORF">NVS47_10665</name>
</gene>
<name>A0ABT1Y526_9FIRM</name>
<keyword evidence="6" id="KW-1185">Reference proteome</keyword>
<dbReference type="Proteomes" id="UP001524944">
    <property type="component" value="Unassembled WGS sequence"/>
</dbReference>
<proteinExistence type="inferred from homology"/>
<organism evidence="5 6">
    <name type="scientific">Dehalobacterium formicoaceticum</name>
    <dbReference type="NCBI Taxonomy" id="51515"/>
    <lineage>
        <taxon>Bacteria</taxon>
        <taxon>Bacillati</taxon>
        <taxon>Bacillota</taxon>
        <taxon>Clostridia</taxon>
        <taxon>Eubacteriales</taxon>
        <taxon>Peptococcaceae</taxon>
        <taxon>Dehalobacterium</taxon>
    </lineage>
</organism>
<evidence type="ECO:0000259" key="4">
    <source>
        <dbReference type="Pfam" id="PF19290"/>
    </source>
</evidence>
<sequence length="448" mass="48582">MTEINLQNIGEKVLKSVSSRGISLAEVFLTRSRDLSIDVSDQQVETMKLAEEIGLCLRLFHHNRLGFAYSSDFSDTALDQMVTQGIDNAQITAQDEFYTLPEPVTYYPEMDLIDPQIPQVPVSEKISLAKEIEGRARQYDPRIKITERCAYSDAFYQVVIMNTLGVYGQYQGSYCGASAFLVAEEGGDSQTGFGFQYRLKYQELNPEAIALEAAEKAVRMLGAKSINTQTMVTVLDPYIGTKFLGLMGNSLSSEAVQKSKSFFAGKINSQVASPLITIIDDGARKGEIMSAPFDGEGVPCQKNDLIVDGMLTGFLYNTYTGAKERKKSTGNGIRGSYKGMPEVGTTNLYIAGGDAEKEELLKQADQGIYITDVMGMHTANPISGDFSLGASGLLIEKGELTKPVRGIAIAGNVFDLFSNIDGVGSDLTFFVGKGSPTLKIAKMTVSGS</sequence>
<comment type="similarity">
    <text evidence="1">Belongs to the peptidase U62 family.</text>
</comment>
<feature type="domain" description="Metalloprotease TldD/E C-terminal" evidence="3">
    <location>
        <begin position="228"/>
        <end position="447"/>
    </location>
</feature>
<evidence type="ECO:0000256" key="1">
    <source>
        <dbReference type="ARBA" id="ARBA00005836"/>
    </source>
</evidence>
<dbReference type="InterPro" id="IPR036059">
    <property type="entry name" value="TldD/PmbA_sf"/>
</dbReference>
<dbReference type="InterPro" id="IPR047657">
    <property type="entry name" value="PmbA"/>
</dbReference>
<feature type="domain" description="Metalloprotease TldD/E central" evidence="4">
    <location>
        <begin position="117"/>
        <end position="221"/>
    </location>
</feature>
<dbReference type="Pfam" id="PF01523">
    <property type="entry name" value="PmbA_TldD_1st"/>
    <property type="match status" value="1"/>
</dbReference>
<dbReference type="PANTHER" id="PTHR43421">
    <property type="entry name" value="METALLOPROTEASE PMBA"/>
    <property type="match status" value="1"/>
</dbReference>
<comment type="caution">
    <text evidence="5">The sequence shown here is derived from an EMBL/GenBank/DDBJ whole genome shotgun (WGS) entry which is preliminary data.</text>
</comment>
<protein>
    <submittedName>
        <fullName evidence="5">TldD/PmbA family protein</fullName>
    </submittedName>
</protein>
<dbReference type="Gene3D" id="3.30.2290.10">
    <property type="entry name" value="PmbA/TldD superfamily"/>
    <property type="match status" value="1"/>
</dbReference>
<dbReference type="PANTHER" id="PTHR43421:SF1">
    <property type="entry name" value="METALLOPROTEASE PMBA"/>
    <property type="match status" value="1"/>
</dbReference>
<evidence type="ECO:0000259" key="3">
    <source>
        <dbReference type="Pfam" id="PF19289"/>
    </source>
</evidence>
<reference evidence="5 6" key="1">
    <citation type="submission" date="2022-08" db="EMBL/GenBank/DDBJ databases">
        <title>Proteogenomics of the novel Dehalobacterium formicoaceticum strain EZ94 highlights a key role of methyltransferases during anaerobic dichloromethane degradation.</title>
        <authorList>
            <person name="Wasmund K."/>
        </authorList>
    </citation>
    <scope>NUCLEOTIDE SEQUENCE [LARGE SCALE GENOMIC DNA]</scope>
    <source>
        <strain evidence="5 6">EZ94</strain>
    </source>
</reference>
<dbReference type="InterPro" id="IPR002510">
    <property type="entry name" value="Metalloprtase-TldD/E_N"/>
</dbReference>
<dbReference type="SUPFAM" id="SSF111283">
    <property type="entry name" value="Putative modulator of DNA gyrase, PmbA/TldD"/>
    <property type="match status" value="1"/>
</dbReference>
<evidence type="ECO:0000259" key="2">
    <source>
        <dbReference type="Pfam" id="PF01523"/>
    </source>
</evidence>
<accession>A0ABT1Y526</accession>
<dbReference type="InterPro" id="IPR045570">
    <property type="entry name" value="Metalloprtase-TldD/E_cen_dom"/>
</dbReference>